<name>A0AAD7RZ53_9TELE</name>
<keyword evidence="2" id="KW-1185">Reference proteome</keyword>
<evidence type="ECO:0000313" key="2">
    <source>
        <dbReference type="Proteomes" id="UP001221898"/>
    </source>
</evidence>
<dbReference type="Proteomes" id="UP001221898">
    <property type="component" value="Unassembled WGS sequence"/>
</dbReference>
<accession>A0AAD7RZ53</accession>
<comment type="caution">
    <text evidence="1">The sequence shown here is derived from an EMBL/GenBank/DDBJ whole genome shotgun (WGS) entry which is preliminary data.</text>
</comment>
<gene>
    <name evidence="1" type="ORF">AAFF_G00070720</name>
</gene>
<evidence type="ECO:0000313" key="1">
    <source>
        <dbReference type="EMBL" id="KAJ8392868.1"/>
    </source>
</evidence>
<dbReference type="EMBL" id="JAINUG010000142">
    <property type="protein sequence ID" value="KAJ8392868.1"/>
    <property type="molecule type" value="Genomic_DNA"/>
</dbReference>
<dbReference type="AlphaFoldDB" id="A0AAD7RZ53"/>
<reference evidence="1" key="1">
    <citation type="journal article" date="2023" name="Science">
        <title>Genome structures resolve the early diversification of teleost fishes.</title>
        <authorList>
            <person name="Parey E."/>
            <person name="Louis A."/>
            <person name="Montfort J."/>
            <person name="Bouchez O."/>
            <person name="Roques C."/>
            <person name="Iampietro C."/>
            <person name="Lluch J."/>
            <person name="Castinel A."/>
            <person name="Donnadieu C."/>
            <person name="Desvignes T."/>
            <person name="Floi Bucao C."/>
            <person name="Jouanno E."/>
            <person name="Wen M."/>
            <person name="Mejri S."/>
            <person name="Dirks R."/>
            <person name="Jansen H."/>
            <person name="Henkel C."/>
            <person name="Chen W.J."/>
            <person name="Zahm M."/>
            <person name="Cabau C."/>
            <person name="Klopp C."/>
            <person name="Thompson A.W."/>
            <person name="Robinson-Rechavi M."/>
            <person name="Braasch I."/>
            <person name="Lecointre G."/>
            <person name="Bobe J."/>
            <person name="Postlethwait J.H."/>
            <person name="Berthelot C."/>
            <person name="Roest Crollius H."/>
            <person name="Guiguen Y."/>
        </authorList>
    </citation>
    <scope>NUCLEOTIDE SEQUENCE</scope>
    <source>
        <strain evidence="1">NC1722</strain>
    </source>
</reference>
<organism evidence="1 2">
    <name type="scientific">Aldrovandia affinis</name>
    <dbReference type="NCBI Taxonomy" id="143900"/>
    <lineage>
        <taxon>Eukaryota</taxon>
        <taxon>Metazoa</taxon>
        <taxon>Chordata</taxon>
        <taxon>Craniata</taxon>
        <taxon>Vertebrata</taxon>
        <taxon>Euteleostomi</taxon>
        <taxon>Actinopterygii</taxon>
        <taxon>Neopterygii</taxon>
        <taxon>Teleostei</taxon>
        <taxon>Notacanthiformes</taxon>
        <taxon>Halosauridae</taxon>
        <taxon>Aldrovandia</taxon>
    </lineage>
</organism>
<sequence length="76" mass="8551">MNNESEGENCTRGRGERRVALNILQNVRRGIVENSEDIHLSQPGNYGFLFKTINSYNVLHGVKVLFSKETALKPSC</sequence>
<protein>
    <submittedName>
        <fullName evidence="1">Uncharacterized protein</fullName>
    </submittedName>
</protein>
<proteinExistence type="predicted"/>